<name>A0ABS8UQK1_DATST</name>
<organism evidence="2 3">
    <name type="scientific">Datura stramonium</name>
    <name type="common">Jimsonweed</name>
    <name type="synonym">Common thornapple</name>
    <dbReference type="NCBI Taxonomy" id="4076"/>
    <lineage>
        <taxon>Eukaryota</taxon>
        <taxon>Viridiplantae</taxon>
        <taxon>Streptophyta</taxon>
        <taxon>Embryophyta</taxon>
        <taxon>Tracheophyta</taxon>
        <taxon>Spermatophyta</taxon>
        <taxon>Magnoliopsida</taxon>
        <taxon>eudicotyledons</taxon>
        <taxon>Gunneridae</taxon>
        <taxon>Pentapetalae</taxon>
        <taxon>asterids</taxon>
        <taxon>lamiids</taxon>
        <taxon>Solanales</taxon>
        <taxon>Solanaceae</taxon>
        <taxon>Solanoideae</taxon>
        <taxon>Datureae</taxon>
        <taxon>Datura</taxon>
    </lineage>
</organism>
<keyword evidence="3" id="KW-1185">Reference proteome</keyword>
<evidence type="ECO:0000256" key="1">
    <source>
        <dbReference type="SAM" id="MobiDB-lite"/>
    </source>
</evidence>
<feature type="region of interest" description="Disordered" evidence="1">
    <location>
        <begin position="1"/>
        <end position="22"/>
    </location>
</feature>
<feature type="compositionally biased region" description="Basic and acidic residues" evidence="1">
    <location>
        <begin position="11"/>
        <end position="22"/>
    </location>
</feature>
<evidence type="ECO:0000313" key="3">
    <source>
        <dbReference type="Proteomes" id="UP000823775"/>
    </source>
</evidence>
<dbReference type="Proteomes" id="UP000823775">
    <property type="component" value="Unassembled WGS sequence"/>
</dbReference>
<sequence>MKFNESTSPDSQREKTITEIDHGVSDRIELEIESLLAEPSSSKVEKVEKVQNLNQEDNVDALVQQQSYSIATETIDVLEPNSYKEAISTSKVD</sequence>
<feature type="compositionally biased region" description="Polar residues" evidence="1">
    <location>
        <begin position="1"/>
        <end position="10"/>
    </location>
</feature>
<comment type="caution">
    <text evidence="2">The sequence shown here is derived from an EMBL/GenBank/DDBJ whole genome shotgun (WGS) entry which is preliminary data.</text>
</comment>
<protein>
    <submittedName>
        <fullName evidence="2">Uncharacterized protein</fullName>
    </submittedName>
</protein>
<evidence type="ECO:0000313" key="2">
    <source>
        <dbReference type="EMBL" id="MCD9561134.1"/>
    </source>
</evidence>
<gene>
    <name evidence="2" type="ORF">HAX54_020108</name>
</gene>
<dbReference type="EMBL" id="JACEIK010002431">
    <property type="protein sequence ID" value="MCD9561134.1"/>
    <property type="molecule type" value="Genomic_DNA"/>
</dbReference>
<reference evidence="2 3" key="1">
    <citation type="journal article" date="2021" name="BMC Genomics">
        <title>Datura genome reveals duplications of psychoactive alkaloid biosynthetic genes and high mutation rate following tissue culture.</title>
        <authorList>
            <person name="Rajewski A."/>
            <person name="Carter-House D."/>
            <person name="Stajich J."/>
            <person name="Litt A."/>
        </authorList>
    </citation>
    <scope>NUCLEOTIDE SEQUENCE [LARGE SCALE GENOMIC DNA]</scope>
    <source>
        <strain evidence="2">AR-01</strain>
    </source>
</reference>
<proteinExistence type="predicted"/>
<accession>A0ABS8UQK1</accession>